<evidence type="ECO:0000313" key="5">
    <source>
        <dbReference type="Proteomes" id="UP001596105"/>
    </source>
</evidence>
<proteinExistence type="predicted"/>
<feature type="chain" id="PRO_5045181297" evidence="3">
    <location>
        <begin position="25"/>
        <end position="161"/>
    </location>
</feature>
<evidence type="ECO:0000256" key="3">
    <source>
        <dbReference type="SAM" id="SignalP"/>
    </source>
</evidence>
<dbReference type="Proteomes" id="UP001596105">
    <property type="component" value="Unassembled WGS sequence"/>
</dbReference>
<sequence length="161" mass="17461">MRKQVTSLALASALSLTIAVPAFASHSPGHTTADMTPGTNPSTINSTTNTTSPTYNPRYNQVNYNGGTHNGMFSDTTTGTRFDTYNNGTNRPFGTYGAYDSTRMNAYRPNGAYNTGITAKTNQTVRALGTTTRRTFNWGWLGLLGLFGLAGMRSRNRDEAR</sequence>
<feature type="region of interest" description="Disordered" evidence="1">
    <location>
        <begin position="29"/>
        <end position="57"/>
    </location>
</feature>
<keyword evidence="3" id="KW-0732">Signal</keyword>
<name>A0ABW0LNC2_9BACL</name>
<evidence type="ECO:0000256" key="1">
    <source>
        <dbReference type="SAM" id="MobiDB-lite"/>
    </source>
</evidence>
<dbReference type="RefSeq" id="WP_378081037.1">
    <property type="nucleotide sequence ID" value="NZ_JBHSMH010000003.1"/>
</dbReference>
<protein>
    <submittedName>
        <fullName evidence="4">WGxxGxxG family protein</fullName>
    </submittedName>
</protein>
<keyword evidence="5" id="KW-1185">Reference proteome</keyword>
<feature type="compositionally biased region" description="Low complexity" evidence="1">
    <location>
        <begin position="36"/>
        <end position="54"/>
    </location>
</feature>
<dbReference type="NCBIfam" id="NF038039">
    <property type="entry name" value="WGxxGxxG-CTERM"/>
    <property type="match status" value="1"/>
</dbReference>
<comment type="caution">
    <text evidence="4">The sequence shown here is derived from an EMBL/GenBank/DDBJ whole genome shotgun (WGS) entry which is preliminary data.</text>
</comment>
<gene>
    <name evidence="4" type="ORF">ACFPPD_00985</name>
</gene>
<reference evidence="5" key="1">
    <citation type="journal article" date="2019" name="Int. J. Syst. Evol. Microbiol.">
        <title>The Global Catalogue of Microorganisms (GCM) 10K type strain sequencing project: providing services to taxonomists for standard genome sequencing and annotation.</title>
        <authorList>
            <consortium name="The Broad Institute Genomics Platform"/>
            <consortium name="The Broad Institute Genome Sequencing Center for Infectious Disease"/>
            <person name="Wu L."/>
            <person name="Ma J."/>
        </authorList>
    </citation>
    <scope>NUCLEOTIDE SEQUENCE [LARGE SCALE GENOMIC DNA]</scope>
    <source>
        <strain evidence="5">CCUG 57113</strain>
    </source>
</reference>
<organism evidence="4 5">
    <name type="scientific">Cohnella suwonensis</name>
    <dbReference type="NCBI Taxonomy" id="696072"/>
    <lineage>
        <taxon>Bacteria</taxon>
        <taxon>Bacillati</taxon>
        <taxon>Bacillota</taxon>
        <taxon>Bacilli</taxon>
        <taxon>Bacillales</taxon>
        <taxon>Paenibacillaceae</taxon>
        <taxon>Cohnella</taxon>
    </lineage>
</organism>
<dbReference type="EMBL" id="JBHSMH010000003">
    <property type="protein sequence ID" value="MFC5467274.1"/>
    <property type="molecule type" value="Genomic_DNA"/>
</dbReference>
<dbReference type="NCBIfam" id="NF041742">
    <property type="entry name" value="WGxxGxxG_fam"/>
    <property type="match status" value="1"/>
</dbReference>
<feature type="transmembrane region" description="Helical" evidence="2">
    <location>
        <begin position="135"/>
        <end position="152"/>
    </location>
</feature>
<feature type="signal peptide" evidence="3">
    <location>
        <begin position="1"/>
        <end position="24"/>
    </location>
</feature>
<evidence type="ECO:0000313" key="4">
    <source>
        <dbReference type="EMBL" id="MFC5467274.1"/>
    </source>
</evidence>
<keyword evidence="2" id="KW-1133">Transmembrane helix</keyword>
<keyword evidence="2" id="KW-0472">Membrane</keyword>
<accession>A0ABW0LNC2</accession>
<evidence type="ECO:0000256" key="2">
    <source>
        <dbReference type="SAM" id="Phobius"/>
    </source>
</evidence>
<keyword evidence="2" id="KW-0812">Transmembrane</keyword>